<dbReference type="EMBL" id="PIUM01000004">
    <property type="protein sequence ID" value="PKU25488.1"/>
    <property type="molecule type" value="Genomic_DNA"/>
</dbReference>
<organism evidence="5 6">
    <name type="scientific">Telmatospirillum siberiense</name>
    <dbReference type="NCBI Taxonomy" id="382514"/>
    <lineage>
        <taxon>Bacteria</taxon>
        <taxon>Pseudomonadati</taxon>
        <taxon>Pseudomonadota</taxon>
        <taxon>Alphaproteobacteria</taxon>
        <taxon>Rhodospirillales</taxon>
        <taxon>Rhodospirillaceae</taxon>
        <taxon>Telmatospirillum</taxon>
    </lineage>
</organism>
<evidence type="ECO:0000313" key="5">
    <source>
        <dbReference type="EMBL" id="PKU25488.1"/>
    </source>
</evidence>
<dbReference type="InterPro" id="IPR000683">
    <property type="entry name" value="Gfo/Idh/MocA-like_OxRdtase_N"/>
</dbReference>
<dbReference type="Pfam" id="PF22725">
    <property type="entry name" value="GFO_IDH_MocA_C3"/>
    <property type="match status" value="1"/>
</dbReference>
<evidence type="ECO:0000256" key="1">
    <source>
        <dbReference type="ARBA" id="ARBA00010928"/>
    </source>
</evidence>
<gene>
    <name evidence="5" type="ORF">CWS72_05320</name>
</gene>
<dbReference type="Proteomes" id="UP000233293">
    <property type="component" value="Unassembled WGS sequence"/>
</dbReference>
<dbReference type="GO" id="GO:0000166">
    <property type="term" value="F:nucleotide binding"/>
    <property type="evidence" value="ECO:0007669"/>
    <property type="project" value="InterPro"/>
</dbReference>
<dbReference type="GO" id="GO:0016491">
    <property type="term" value="F:oxidoreductase activity"/>
    <property type="evidence" value="ECO:0007669"/>
    <property type="project" value="UniProtKB-KW"/>
</dbReference>
<comment type="caution">
    <text evidence="5">The sequence shown here is derived from an EMBL/GenBank/DDBJ whole genome shotgun (WGS) entry which is preliminary data.</text>
</comment>
<dbReference type="SUPFAM" id="SSF55347">
    <property type="entry name" value="Glyceraldehyde-3-phosphate dehydrogenase-like, C-terminal domain"/>
    <property type="match status" value="1"/>
</dbReference>
<keyword evidence="2" id="KW-0560">Oxidoreductase</keyword>
<dbReference type="OrthoDB" id="9801953at2"/>
<dbReference type="InterPro" id="IPR055170">
    <property type="entry name" value="GFO_IDH_MocA-like_dom"/>
</dbReference>
<protein>
    <submittedName>
        <fullName evidence="5">Oxidoreductase</fullName>
    </submittedName>
</protein>
<evidence type="ECO:0000259" key="4">
    <source>
        <dbReference type="Pfam" id="PF22725"/>
    </source>
</evidence>
<dbReference type="PANTHER" id="PTHR42840">
    <property type="entry name" value="NAD(P)-BINDING ROSSMANN-FOLD SUPERFAMILY PROTEIN-RELATED"/>
    <property type="match status" value="1"/>
</dbReference>
<dbReference type="Gene3D" id="3.30.360.10">
    <property type="entry name" value="Dihydrodipicolinate Reductase, domain 2"/>
    <property type="match status" value="1"/>
</dbReference>
<evidence type="ECO:0000256" key="2">
    <source>
        <dbReference type="ARBA" id="ARBA00023002"/>
    </source>
</evidence>
<feature type="domain" description="Gfo/Idh/MocA-like oxidoreductase N-terminal" evidence="3">
    <location>
        <begin position="4"/>
        <end position="100"/>
    </location>
</feature>
<accession>A0A2N3PYL6</accession>
<dbReference type="RefSeq" id="WP_101249543.1">
    <property type="nucleotide sequence ID" value="NZ_PIUM01000004.1"/>
</dbReference>
<dbReference type="AlphaFoldDB" id="A0A2N3PYL6"/>
<dbReference type="Gene3D" id="3.40.50.720">
    <property type="entry name" value="NAD(P)-binding Rossmann-like Domain"/>
    <property type="match status" value="1"/>
</dbReference>
<sequence length="389" mass="43042">MGKVNVGIIGSGFVAELHMYAYKRVYGLDATVTAVVSRGDHVVGFARKHGIATTYRDYRALLADKDIDVIDICTPPSLHTEMIVECMRAGKHVICEKPFTGYFGRQDDKTPIGRHVAKSVMYERVMEEMTETRAAIRTSGKLFMYAEDWVYAPAVSKIAEILRATKDKILFMKGEESHNGSHAAHAAQWGMTGGGPLIRMGCHPLSAILYLKQVEAAARGETISVASVTADVGNVAAGLSAEERSYIQARPVDVEDWGMLTLTFSDGTKSTIFSGDMMMGGVRNLLEAYTSGGSLFANIAPNDHMTTYLTDESKLEGVYITEKVDRKTGWQFICLEEEWTRGYLQEIQDFMECVAFGRQPLSDVDLAFETIKVNYAGYWSAEEGRRISL</sequence>
<comment type="similarity">
    <text evidence="1">Belongs to the Gfo/Idh/MocA family.</text>
</comment>
<dbReference type="SUPFAM" id="SSF51735">
    <property type="entry name" value="NAD(P)-binding Rossmann-fold domains"/>
    <property type="match status" value="1"/>
</dbReference>
<dbReference type="PANTHER" id="PTHR42840:SF3">
    <property type="entry name" value="BINDING ROSSMANN FOLD OXIDOREDUCTASE, PUTATIVE (AFU_ORTHOLOGUE AFUA_2G10240)-RELATED"/>
    <property type="match status" value="1"/>
</dbReference>
<keyword evidence="6" id="KW-1185">Reference proteome</keyword>
<feature type="domain" description="GFO/IDH/MocA-like oxidoreductase" evidence="4">
    <location>
        <begin position="183"/>
        <end position="295"/>
    </location>
</feature>
<reference evidence="6" key="1">
    <citation type="submission" date="2017-12" db="EMBL/GenBank/DDBJ databases">
        <title>Draft genome sequence of Telmatospirillum siberiense 26-4b1T, an acidotolerant peatland alphaproteobacterium potentially involved in sulfur cycling.</title>
        <authorList>
            <person name="Hausmann B."/>
            <person name="Pjevac P."/>
            <person name="Schreck K."/>
            <person name="Herbold C.W."/>
            <person name="Daims H."/>
            <person name="Wagner M."/>
            <person name="Pester M."/>
            <person name="Loy A."/>
        </authorList>
    </citation>
    <scope>NUCLEOTIDE SEQUENCE [LARGE SCALE GENOMIC DNA]</scope>
    <source>
        <strain evidence="6">26-4b1</strain>
    </source>
</reference>
<name>A0A2N3PYL6_9PROT</name>
<evidence type="ECO:0000313" key="6">
    <source>
        <dbReference type="Proteomes" id="UP000233293"/>
    </source>
</evidence>
<evidence type="ECO:0000259" key="3">
    <source>
        <dbReference type="Pfam" id="PF01408"/>
    </source>
</evidence>
<dbReference type="InterPro" id="IPR036291">
    <property type="entry name" value="NAD(P)-bd_dom_sf"/>
</dbReference>
<proteinExistence type="inferred from homology"/>
<dbReference type="Pfam" id="PF01408">
    <property type="entry name" value="GFO_IDH_MocA"/>
    <property type="match status" value="1"/>
</dbReference>